<protein>
    <submittedName>
        <fullName evidence="2">DUF624 domain-containing protein</fullName>
    </submittedName>
</protein>
<feature type="transmembrane region" description="Helical" evidence="1">
    <location>
        <begin position="61"/>
        <end position="80"/>
    </location>
</feature>
<sequence>MKNSSNQTNSNRNDMYKLFHYISYLNYIIYTFVGTILFWLLNVPLLFLLLTMELKISTLPFFLLAAVPVGPATTALLTYLKEAKEKDGTFKSFFKAYQEKFKMSILGWVTALLLMGVSGTNLLLMNFITSFDSLRWLNVLILIASITFSLNYFLLLSRFEITSFKQALSLTVKLSIIKSIRCSLNFMIIIGSWLLLNFIPIYLALFGVGIVGLLLLLNFEPVFEFVQKQQ</sequence>
<proteinExistence type="predicted"/>
<dbReference type="OrthoDB" id="9814991at2"/>
<gene>
    <name evidence="2" type="ORF">EJN90_05335</name>
</gene>
<accession>A0A3Q9BK26</accession>
<feature type="transmembrane region" description="Helical" evidence="1">
    <location>
        <begin position="201"/>
        <end position="219"/>
    </location>
</feature>
<evidence type="ECO:0000313" key="3">
    <source>
        <dbReference type="Proteomes" id="UP000273326"/>
    </source>
</evidence>
<dbReference type="KEGG" id="jeh:EJN90_05335"/>
<keyword evidence="1" id="KW-0472">Membrane</keyword>
<evidence type="ECO:0000256" key="1">
    <source>
        <dbReference type="SAM" id="Phobius"/>
    </source>
</evidence>
<dbReference type="AlphaFoldDB" id="A0A3Q9BK26"/>
<dbReference type="RefSeq" id="WP_126109260.1">
    <property type="nucleotide sequence ID" value="NZ_CP034465.1"/>
</dbReference>
<dbReference type="InterPro" id="IPR006938">
    <property type="entry name" value="DUF624"/>
</dbReference>
<keyword evidence="1" id="KW-0812">Transmembrane</keyword>
<feature type="transmembrane region" description="Helical" evidence="1">
    <location>
        <begin position="136"/>
        <end position="155"/>
    </location>
</feature>
<dbReference type="EMBL" id="CP034465">
    <property type="protein sequence ID" value="AZP04138.1"/>
    <property type="molecule type" value="Genomic_DNA"/>
</dbReference>
<evidence type="ECO:0000313" key="2">
    <source>
        <dbReference type="EMBL" id="AZP04138.1"/>
    </source>
</evidence>
<dbReference type="Pfam" id="PF04854">
    <property type="entry name" value="DUF624"/>
    <property type="match status" value="1"/>
</dbReference>
<reference evidence="3" key="1">
    <citation type="submission" date="2018-12" db="EMBL/GenBank/DDBJ databases">
        <title>Complete genome sequencing of Jeotgalibaca sp. H21T32.</title>
        <authorList>
            <person name="Bae J.-W."/>
            <person name="Lee S.-Y."/>
        </authorList>
    </citation>
    <scope>NUCLEOTIDE SEQUENCE [LARGE SCALE GENOMIC DNA]</scope>
    <source>
        <strain evidence="3">H21T32</strain>
    </source>
</reference>
<keyword evidence="3" id="KW-1185">Reference proteome</keyword>
<organism evidence="2 3">
    <name type="scientific">Jeotgalibaca ciconiae</name>
    <dbReference type="NCBI Taxonomy" id="2496265"/>
    <lineage>
        <taxon>Bacteria</taxon>
        <taxon>Bacillati</taxon>
        <taxon>Bacillota</taxon>
        <taxon>Bacilli</taxon>
        <taxon>Lactobacillales</taxon>
        <taxon>Carnobacteriaceae</taxon>
        <taxon>Jeotgalibaca</taxon>
    </lineage>
</organism>
<dbReference type="Proteomes" id="UP000273326">
    <property type="component" value="Chromosome"/>
</dbReference>
<feature type="transmembrane region" description="Helical" evidence="1">
    <location>
        <begin position="21"/>
        <end position="41"/>
    </location>
</feature>
<name>A0A3Q9BK26_9LACT</name>
<feature type="transmembrane region" description="Helical" evidence="1">
    <location>
        <begin position="101"/>
        <end position="124"/>
    </location>
</feature>
<keyword evidence="1" id="KW-1133">Transmembrane helix</keyword>